<name>A0A2V2A326_PSYIM</name>
<protein>
    <submittedName>
        <fullName evidence="1">Uncharacterized protein</fullName>
    </submittedName>
</protein>
<dbReference type="EMBL" id="QGGM01000005">
    <property type="protein sequence ID" value="PWK13301.1"/>
    <property type="molecule type" value="Genomic_DNA"/>
</dbReference>
<sequence>MINRSLQNIILKSLALIYPKEIDIIGKEIVEAFTESDIVKNTFYLREHGLINFKQSKTGLGDCPISIDDVRLIVITHKGIDFIENDGGLSAILNTINVQFKEDTLKALLSREVNSSEDIDSNQKQRIQEAIREMPAEMLKSLSEDLIRTSINNSPTFIALLMSWLHIVQ</sequence>
<dbReference type="AlphaFoldDB" id="A0A2V2A326"/>
<gene>
    <name evidence="1" type="ORF">C8D84_105114</name>
</gene>
<proteinExistence type="predicted"/>
<accession>A0A2V2A326</accession>
<organism evidence="1 2">
    <name type="scientific">Psychrobacter immobilis</name>
    <dbReference type="NCBI Taxonomy" id="498"/>
    <lineage>
        <taxon>Bacteria</taxon>
        <taxon>Pseudomonadati</taxon>
        <taxon>Pseudomonadota</taxon>
        <taxon>Gammaproteobacteria</taxon>
        <taxon>Moraxellales</taxon>
        <taxon>Moraxellaceae</taxon>
        <taxon>Psychrobacter</taxon>
    </lineage>
</organism>
<evidence type="ECO:0000313" key="2">
    <source>
        <dbReference type="Proteomes" id="UP000245655"/>
    </source>
</evidence>
<reference evidence="1 2" key="1">
    <citation type="submission" date="2018-05" db="EMBL/GenBank/DDBJ databases">
        <title>Genomic Encyclopedia of Type Strains, Phase IV (KMG-IV): sequencing the most valuable type-strain genomes for metagenomic binning, comparative biology and taxonomic classification.</title>
        <authorList>
            <person name="Goeker M."/>
        </authorList>
    </citation>
    <scope>NUCLEOTIDE SEQUENCE [LARGE SCALE GENOMIC DNA]</scope>
    <source>
        <strain evidence="1 2">DSM 7229</strain>
    </source>
</reference>
<dbReference type="GeneID" id="60255033"/>
<evidence type="ECO:0000313" key="1">
    <source>
        <dbReference type="EMBL" id="PWK13301.1"/>
    </source>
</evidence>
<dbReference type="Proteomes" id="UP000245655">
    <property type="component" value="Unassembled WGS sequence"/>
</dbReference>
<keyword evidence="2" id="KW-1185">Reference proteome</keyword>
<comment type="caution">
    <text evidence="1">The sequence shown here is derived from an EMBL/GenBank/DDBJ whole genome shotgun (WGS) entry which is preliminary data.</text>
</comment>
<dbReference type="RefSeq" id="WP_109590865.1">
    <property type="nucleotide sequence ID" value="NZ_CAJGZY010000005.1"/>
</dbReference>